<dbReference type="AlphaFoldDB" id="A0A653XHV0"/>
<dbReference type="InterPro" id="IPR003615">
    <property type="entry name" value="HNH_nuc"/>
</dbReference>
<keyword evidence="2" id="KW-0255">Endonuclease</keyword>
<evidence type="ECO:0000313" key="2">
    <source>
        <dbReference type="EMBL" id="VXC29628.1"/>
    </source>
</evidence>
<dbReference type="GO" id="GO:0008270">
    <property type="term" value="F:zinc ion binding"/>
    <property type="evidence" value="ECO:0007669"/>
    <property type="project" value="InterPro"/>
</dbReference>
<dbReference type="InterPro" id="IPR002711">
    <property type="entry name" value="HNH"/>
</dbReference>
<accession>A0A653XHV0</accession>
<dbReference type="Proteomes" id="UP000432350">
    <property type="component" value="Unassembled WGS sequence"/>
</dbReference>
<keyword evidence="2" id="KW-0378">Hydrolase</keyword>
<evidence type="ECO:0000313" key="3">
    <source>
        <dbReference type="Proteomes" id="UP000432350"/>
    </source>
</evidence>
<name>A0A653XHV0_SPHMU</name>
<dbReference type="Gene3D" id="1.10.30.50">
    <property type="match status" value="1"/>
</dbReference>
<proteinExistence type="predicted"/>
<dbReference type="PANTHER" id="PTHR33877">
    <property type="entry name" value="SLL1193 PROTEIN"/>
    <property type="match status" value="1"/>
</dbReference>
<organism evidence="2 3">
    <name type="scientific">Sphingobacterium multivorum</name>
    <dbReference type="NCBI Taxonomy" id="28454"/>
    <lineage>
        <taxon>Bacteria</taxon>
        <taxon>Pseudomonadati</taxon>
        <taxon>Bacteroidota</taxon>
        <taxon>Sphingobacteriia</taxon>
        <taxon>Sphingobacteriales</taxon>
        <taxon>Sphingobacteriaceae</taxon>
        <taxon>Sphingobacterium</taxon>
    </lineage>
</organism>
<feature type="domain" description="HNH nuclease" evidence="1">
    <location>
        <begin position="6"/>
        <end position="59"/>
    </location>
</feature>
<dbReference type="PANTHER" id="PTHR33877:SF2">
    <property type="entry name" value="OS07G0170200 PROTEIN"/>
    <property type="match status" value="1"/>
</dbReference>
<protein>
    <submittedName>
        <fullName evidence="2">HNH endonuclease</fullName>
    </submittedName>
</protein>
<reference evidence="2 3" key="1">
    <citation type="submission" date="2019-10" db="EMBL/GenBank/DDBJ databases">
        <authorList>
            <person name="Karimi E."/>
        </authorList>
    </citation>
    <scope>NUCLEOTIDE SEQUENCE [LARGE SCALE GENOMIC DNA]</scope>
    <source>
        <strain evidence="2">Sphingobacterium sp. 8BC</strain>
    </source>
</reference>
<dbReference type="EMBL" id="CABWMV010000001">
    <property type="protein sequence ID" value="VXC29628.1"/>
    <property type="molecule type" value="Genomic_DNA"/>
</dbReference>
<dbReference type="GO" id="GO:0004519">
    <property type="term" value="F:endonuclease activity"/>
    <property type="evidence" value="ECO:0007669"/>
    <property type="project" value="UniProtKB-KW"/>
</dbReference>
<keyword evidence="2" id="KW-0540">Nuclease</keyword>
<gene>
    <name evidence="2" type="ORF">SPHINGO8BC_10015</name>
</gene>
<dbReference type="InterPro" id="IPR052892">
    <property type="entry name" value="NA-targeting_endonuclease"/>
</dbReference>
<dbReference type="SMART" id="SM00507">
    <property type="entry name" value="HNHc"/>
    <property type="match status" value="1"/>
</dbReference>
<sequence length="426" mass="49948">MGLSKKIRFEVFKRDRFTCQYCGAKAPETVLNVDHIEPVAKGGSDEILNLITSCFDCNNGKRDKRLVDSSVLEKQRQQLELLQERREQIEFMLEWKKSLSEFDNDIHKMILDYINGKMSPWLISDSEKGTIGQWLKKYEVEQILEGIDIAATKYLKQDEEGTTNESADLFVSKIGGVLHVKSLSPIQQKIAYIKGIARNRFNYWDEKKGAIILTNYVNALQQHYDEEQMLADLEKEVERITKSSKNWTEWRDLLENWTQDVYAWEKPSEEKEITDPVTQKEYTIEQLSDFATYSTSLIEVRIILVEHLASILPDFDKHLFRKVLLREMLNFLTAQYESDMIHLKDHEKIGAYLEEYARDSDLGKFFNISNEHDEIKGFYLFKMKFIEELGEIFHLLYLSPTYFKTEHINEMAGIQGRMLIDLLDEA</sequence>
<dbReference type="CDD" id="cd00085">
    <property type="entry name" value="HNHc"/>
    <property type="match status" value="1"/>
</dbReference>
<dbReference type="Pfam" id="PF01844">
    <property type="entry name" value="HNH"/>
    <property type="match status" value="1"/>
</dbReference>
<dbReference type="GO" id="GO:0003676">
    <property type="term" value="F:nucleic acid binding"/>
    <property type="evidence" value="ECO:0007669"/>
    <property type="project" value="InterPro"/>
</dbReference>
<evidence type="ECO:0000259" key="1">
    <source>
        <dbReference type="SMART" id="SM00507"/>
    </source>
</evidence>